<dbReference type="AlphaFoldDB" id="A7A4S6"/>
<dbReference type="HOGENOM" id="CLU_3004908_0_0_11"/>
<proteinExistence type="predicted"/>
<dbReference type="Proteomes" id="UP000003773">
    <property type="component" value="Unassembled WGS sequence"/>
</dbReference>
<comment type="caution">
    <text evidence="1">The sequence shown here is derived from an EMBL/GenBank/DDBJ whole genome shotgun (WGS) entry which is preliminary data.</text>
</comment>
<dbReference type="EMBL" id="AAXD02000018">
    <property type="protein sequence ID" value="EDN83909.1"/>
    <property type="molecule type" value="Genomic_DNA"/>
</dbReference>
<organism evidence="1 2">
    <name type="scientific">Bifidobacterium adolescentis L2-32</name>
    <dbReference type="NCBI Taxonomy" id="411481"/>
    <lineage>
        <taxon>Bacteria</taxon>
        <taxon>Bacillati</taxon>
        <taxon>Actinomycetota</taxon>
        <taxon>Actinomycetes</taxon>
        <taxon>Bifidobacteriales</taxon>
        <taxon>Bifidobacteriaceae</taxon>
        <taxon>Bifidobacterium</taxon>
    </lineage>
</organism>
<protein>
    <submittedName>
        <fullName evidence="1">Uncharacterized protein</fullName>
    </submittedName>
</protein>
<accession>A7A4S6</accession>
<evidence type="ECO:0000313" key="1">
    <source>
        <dbReference type="EMBL" id="EDN83909.1"/>
    </source>
</evidence>
<dbReference type="AntiFam" id="ANF00012">
    <property type="entry name" value="tRNA translation"/>
</dbReference>
<reference evidence="1 2" key="1">
    <citation type="submission" date="2007-04" db="EMBL/GenBank/DDBJ databases">
        <authorList>
            <person name="Fulton L."/>
            <person name="Clifton S."/>
            <person name="Fulton B."/>
            <person name="Xu J."/>
            <person name="Minx P."/>
            <person name="Pepin K.H."/>
            <person name="Johnson M."/>
            <person name="Thiruvilangam P."/>
            <person name="Bhonagiri V."/>
            <person name="Nash W.E."/>
            <person name="Mardis E.R."/>
            <person name="Wilson R.K."/>
        </authorList>
    </citation>
    <scope>NUCLEOTIDE SEQUENCE [LARGE SCALE GENOMIC DNA]</scope>
    <source>
        <strain evidence="1 2">L2-32</strain>
    </source>
</reference>
<reference evidence="1 2" key="2">
    <citation type="submission" date="2007-05" db="EMBL/GenBank/DDBJ databases">
        <title>Draft genome sequence of Bifidobacterium adolescentis (L2-32).</title>
        <authorList>
            <person name="Sudarsanam P."/>
            <person name="Ley R."/>
            <person name="Guruge J."/>
            <person name="Turnbaugh P.J."/>
            <person name="Mahowald M."/>
            <person name="Liep D."/>
            <person name="Gordon J."/>
        </authorList>
    </citation>
    <scope>NUCLEOTIDE SEQUENCE [LARGE SCALE GENOMIC DNA]</scope>
    <source>
        <strain evidence="1 2">L2-32</strain>
    </source>
</reference>
<name>A7A4S6_BIFAD</name>
<gene>
    <name evidence="1" type="ORF">BIFADO_00838</name>
</gene>
<sequence>MANAARTRDLLNHNQMLYQLSYSHHVLTSMRKRNEWILYTIFWMCARRRVALPAVK</sequence>
<evidence type="ECO:0000313" key="2">
    <source>
        <dbReference type="Proteomes" id="UP000003773"/>
    </source>
</evidence>